<dbReference type="InterPro" id="IPR049492">
    <property type="entry name" value="BD-FAE-like_dom"/>
</dbReference>
<sequence length="285" mass="31632">MKNKFTREVLFLVSIIANMICYAQEKRNISNTVLFNEYKSITITKDITYREGNSNSWKLDLAKPANKSKKARPALVIIHGGGWAGGSKNVDVYQKMMIDYALKGYVTINVEYRLTGEAPFPACIEDVKCAVRWLRAHAKELNVDPEKIGAYGHSAGAHLALMLAMVPKSAGLEGDGGWNEYSSIVNVAGAGSPPTELGRDMPMAKKEWWPIGYIGANHPPLFLIQGTKDRIVRPELTRDFVTKMKKKGANIEYLECEGGHGVAYAELLEVTEPALEKFFAKHLNL</sequence>
<dbReference type="InterPro" id="IPR029058">
    <property type="entry name" value="AB_hydrolase_fold"/>
</dbReference>
<dbReference type="Pfam" id="PF20434">
    <property type="entry name" value="BD-FAE"/>
    <property type="match status" value="1"/>
</dbReference>
<name>A0ABT8VUB4_9FLAO</name>
<dbReference type="EMBL" id="JAUMIT010000006">
    <property type="protein sequence ID" value="MDO3695570.1"/>
    <property type="molecule type" value="Genomic_DNA"/>
</dbReference>
<dbReference type="Gene3D" id="3.40.50.1820">
    <property type="entry name" value="alpha/beta hydrolase"/>
    <property type="match status" value="1"/>
</dbReference>
<organism evidence="3 4">
    <name type="scientific">Wenyingzhuangia gilva</name>
    <dbReference type="NCBI Taxonomy" id="3057677"/>
    <lineage>
        <taxon>Bacteria</taxon>
        <taxon>Pseudomonadati</taxon>
        <taxon>Bacteroidota</taxon>
        <taxon>Flavobacteriia</taxon>
        <taxon>Flavobacteriales</taxon>
        <taxon>Flavobacteriaceae</taxon>
        <taxon>Wenyingzhuangia</taxon>
    </lineage>
</organism>
<proteinExistence type="predicted"/>
<dbReference type="GO" id="GO:0016787">
    <property type="term" value="F:hydrolase activity"/>
    <property type="evidence" value="ECO:0007669"/>
    <property type="project" value="UniProtKB-KW"/>
</dbReference>
<evidence type="ECO:0000313" key="4">
    <source>
        <dbReference type="Proteomes" id="UP001168642"/>
    </source>
</evidence>
<evidence type="ECO:0000256" key="1">
    <source>
        <dbReference type="ARBA" id="ARBA00022801"/>
    </source>
</evidence>
<comment type="caution">
    <text evidence="3">The sequence shown here is derived from an EMBL/GenBank/DDBJ whole genome shotgun (WGS) entry which is preliminary data.</text>
</comment>
<keyword evidence="4" id="KW-1185">Reference proteome</keyword>
<dbReference type="PANTHER" id="PTHR48081:SF13">
    <property type="entry name" value="ALPHA_BETA HYDROLASE"/>
    <property type="match status" value="1"/>
</dbReference>
<accession>A0ABT8VUB4</accession>
<dbReference type="Proteomes" id="UP001168642">
    <property type="component" value="Unassembled WGS sequence"/>
</dbReference>
<evidence type="ECO:0000259" key="2">
    <source>
        <dbReference type="Pfam" id="PF20434"/>
    </source>
</evidence>
<dbReference type="SUPFAM" id="SSF53474">
    <property type="entry name" value="alpha/beta-Hydrolases"/>
    <property type="match status" value="1"/>
</dbReference>
<dbReference type="RefSeq" id="WP_302884843.1">
    <property type="nucleotide sequence ID" value="NZ_JAUMIT010000006.1"/>
</dbReference>
<keyword evidence="1 3" id="KW-0378">Hydrolase</keyword>
<dbReference type="InterPro" id="IPR050300">
    <property type="entry name" value="GDXG_lipolytic_enzyme"/>
</dbReference>
<evidence type="ECO:0000313" key="3">
    <source>
        <dbReference type="EMBL" id="MDO3695570.1"/>
    </source>
</evidence>
<feature type="domain" description="BD-FAE-like" evidence="2">
    <location>
        <begin position="59"/>
        <end position="182"/>
    </location>
</feature>
<reference evidence="3" key="1">
    <citation type="submission" date="2023-07" db="EMBL/GenBank/DDBJ databases">
        <title>Wenyingzhuangia sp. chi5 genome sequencing and assembly.</title>
        <authorList>
            <person name="Park S."/>
        </authorList>
    </citation>
    <scope>NUCLEOTIDE SEQUENCE</scope>
    <source>
        <strain evidence="3">Chi5</strain>
    </source>
</reference>
<gene>
    <name evidence="3" type="ORF">QVZ41_12035</name>
</gene>
<dbReference type="PANTHER" id="PTHR48081">
    <property type="entry name" value="AB HYDROLASE SUPERFAMILY PROTEIN C4A8.06C"/>
    <property type="match status" value="1"/>
</dbReference>
<protein>
    <submittedName>
        <fullName evidence="3">Alpha/beta hydrolase</fullName>
    </submittedName>
</protein>